<comment type="caution">
    <text evidence="5">The sequence shown here is derived from an EMBL/GenBank/DDBJ whole genome shotgun (WGS) entry which is preliminary data.</text>
</comment>
<accession>A0A8T0A2X2</accession>
<feature type="region of interest" description="Disordered" evidence="2">
    <location>
        <begin position="82"/>
        <end position="102"/>
    </location>
</feature>
<proteinExistence type="predicted"/>
<name>A0A8T0A2X2_9BILA</name>
<reference evidence="5" key="1">
    <citation type="journal article" date="2020" name="Ecol. Evol.">
        <title>Genome structure and content of the rice root-knot nematode (Meloidogyne graminicola).</title>
        <authorList>
            <person name="Phan N.T."/>
            <person name="Danchin E.G.J."/>
            <person name="Klopp C."/>
            <person name="Perfus-Barbeoch L."/>
            <person name="Kozlowski D.K."/>
            <person name="Koutsovoulos G.D."/>
            <person name="Lopez-Roques C."/>
            <person name="Bouchez O."/>
            <person name="Zahm M."/>
            <person name="Besnard G."/>
            <person name="Bellafiore S."/>
        </authorList>
    </citation>
    <scope>NUCLEOTIDE SEQUENCE</scope>
    <source>
        <strain evidence="5">VN-18</strain>
    </source>
</reference>
<feature type="chain" id="PRO_5035852548" evidence="3">
    <location>
        <begin position="26"/>
        <end position="229"/>
    </location>
</feature>
<feature type="domain" description="EGF-like" evidence="4">
    <location>
        <begin position="29"/>
        <end position="68"/>
    </location>
</feature>
<evidence type="ECO:0000259" key="4">
    <source>
        <dbReference type="PROSITE" id="PS50026"/>
    </source>
</evidence>
<feature type="signal peptide" evidence="3">
    <location>
        <begin position="1"/>
        <end position="25"/>
    </location>
</feature>
<dbReference type="InterPro" id="IPR000742">
    <property type="entry name" value="EGF"/>
</dbReference>
<keyword evidence="6" id="KW-1185">Reference proteome</keyword>
<evidence type="ECO:0000256" key="2">
    <source>
        <dbReference type="SAM" id="MobiDB-lite"/>
    </source>
</evidence>
<sequence length="229" mass="26444">MFLFSLKLLIILFIYLPSKINTKWAFLLDQSKCNLNCLNGGVCSFMVIKPQVHKCICLIGMYEGIQCEHVIDQSITTTIDTNSLQNEQEEEGEEEEEEEIYEDEEVINEEKKKELLNNPSPAVFGQTQHFLGAETNTMRTNLEQFETAELWPPRSFAAVRGEENLEEPKTIKTSSKNNNQLIKKKKKTLKKPPLIISTTQFPYEELIEARDGWMVTRRGEGLIKHLNQF</sequence>
<dbReference type="Gene3D" id="2.10.25.10">
    <property type="entry name" value="Laminin"/>
    <property type="match status" value="1"/>
</dbReference>
<protein>
    <submittedName>
        <fullName evidence="5">EGF-like domain-containing protein</fullName>
    </submittedName>
</protein>
<feature type="disulfide bond" evidence="1">
    <location>
        <begin position="33"/>
        <end position="43"/>
    </location>
</feature>
<dbReference type="OrthoDB" id="5870055at2759"/>
<organism evidence="5 6">
    <name type="scientific">Meloidogyne graminicola</name>
    <dbReference type="NCBI Taxonomy" id="189291"/>
    <lineage>
        <taxon>Eukaryota</taxon>
        <taxon>Metazoa</taxon>
        <taxon>Ecdysozoa</taxon>
        <taxon>Nematoda</taxon>
        <taxon>Chromadorea</taxon>
        <taxon>Rhabditida</taxon>
        <taxon>Tylenchina</taxon>
        <taxon>Tylenchomorpha</taxon>
        <taxon>Tylenchoidea</taxon>
        <taxon>Meloidogynidae</taxon>
        <taxon>Meloidogyninae</taxon>
        <taxon>Meloidogyne</taxon>
    </lineage>
</organism>
<keyword evidence="3" id="KW-0732">Signal</keyword>
<evidence type="ECO:0000313" key="6">
    <source>
        <dbReference type="Proteomes" id="UP000605970"/>
    </source>
</evidence>
<keyword evidence="1" id="KW-1015">Disulfide bond</keyword>
<dbReference type="Proteomes" id="UP000605970">
    <property type="component" value="Unassembled WGS sequence"/>
</dbReference>
<feature type="compositionally biased region" description="Acidic residues" evidence="2">
    <location>
        <begin position="87"/>
        <end position="102"/>
    </location>
</feature>
<dbReference type="PROSITE" id="PS50026">
    <property type="entry name" value="EGF_3"/>
    <property type="match status" value="1"/>
</dbReference>
<dbReference type="EMBL" id="JABEBT010000002">
    <property type="protein sequence ID" value="KAF7639912.1"/>
    <property type="molecule type" value="Genomic_DNA"/>
</dbReference>
<evidence type="ECO:0000256" key="3">
    <source>
        <dbReference type="SAM" id="SignalP"/>
    </source>
</evidence>
<comment type="caution">
    <text evidence="1">Lacks conserved residue(s) required for the propagation of feature annotation.</text>
</comment>
<dbReference type="AlphaFoldDB" id="A0A8T0A2X2"/>
<evidence type="ECO:0000256" key="1">
    <source>
        <dbReference type="PROSITE-ProRule" id="PRU00076"/>
    </source>
</evidence>
<keyword evidence="1" id="KW-0245">EGF-like domain</keyword>
<evidence type="ECO:0000313" key="5">
    <source>
        <dbReference type="EMBL" id="KAF7639912.1"/>
    </source>
</evidence>
<gene>
    <name evidence="5" type="ORF">Mgra_00000350</name>
</gene>